<reference evidence="2" key="1">
    <citation type="submission" date="2019-02" db="EMBL/GenBank/DDBJ databases">
        <title>Genomic characterization of isolates from hospital effluents in KZN, South Africa.</title>
        <authorList>
            <person name="Ntshobeni N."/>
            <person name="Allam M."/>
            <person name="Ismail A."/>
            <person name="Amoako D."/>
            <person name="Essack S."/>
            <person name="Chenia H."/>
        </authorList>
    </citation>
    <scope>NUCLEOTIDE SEQUENCE</scope>
    <source>
        <strain evidence="2">AFE97_S1</strain>
    </source>
</reference>
<comment type="caution">
    <text evidence="2">The sequence shown here is derived from an EMBL/GenBank/DDBJ whole genome shotgun (WGS) entry which is preliminary data.</text>
</comment>
<dbReference type="InterPro" id="IPR058979">
    <property type="entry name" value="LysC-like"/>
</dbReference>
<keyword evidence="1" id="KW-1133">Transmembrane helix</keyword>
<dbReference type="Proteomes" id="UP000824410">
    <property type="component" value="Unassembled WGS sequence"/>
</dbReference>
<keyword evidence="1" id="KW-0812">Transmembrane</keyword>
<dbReference type="EMBL" id="SHDO01000026">
    <property type="protein sequence ID" value="MBX6982296.1"/>
    <property type="molecule type" value="Genomic_DNA"/>
</dbReference>
<accession>A0AAP2K154</accession>
<gene>
    <name evidence="2" type="ORF">EX242_18820</name>
</gene>
<feature type="transmembrane region" description="Helical" evidence="1">
    <location>
        <begin position="20"/>
        <end position="38"/>
    </location>
</feature>
<protein>
    <submittedName>
        <fullName evidence="2">Rz1 lytic protein</fullName>
    </submittedName>
</protein>
<sequence length="108" mass="12293">MPNNKTHWTHREPRKTSKLFLWAITALPLLLLMALLTGCGNTKTEYLLAPHIPIPASLLADCPIPDIPDKMTWGDIAEYNIELMSVIKACNLDKKAIREIEQQRQVMK</sequence>
<dbReference type="Pfam" id="PF23793">
    <property type="entry name" value="LysC"/>
    <property type="match status" value="1"/>
</dbReference>
<proteinExistence type="predicted"/>
<evidence type="ECO:0000256" key="1">
    <source>
        <dbReference type="SAM" id="Phobius"/>
    </source>
</evidence>
<organism evidence="2 3">
    <name type="scientific">Providencia rettgeri</name>
    <dbReference type="NCBI Taxonomy" id="587"/>
    <lineage>
        <taxon>Bacteria</taxon>
        <taxon>Pseudomonadati</taxon>
        <taxon>Pseudomonadota</taxon>
        <taxon>Gammaproteobacteria</taxon>
        <taxon>Enterobacterales</taxon>
        <taxon>Morganellaceae</taxon>
        <taxon>Providencia</taxon>
    </lineage>
</organism>
<dbReference type="AlphaFoldDB" id="A0AAP2K154"/>
<name>A0AAP2K154_PRORE</name>
<keyword evidence="1" id="KW-0472">Membrane</keyword>
<evidence type="ECO:0000313" key="2">
    <source>
        <dbReference type="EMBL" id="MBX6982296.1"/>
    </source>
</evidence>
<evidence type="ECO:0000313" key="3">
    <source>
        <dbReference type="Proteomes" id="UP000824410"/>
    </source>
</evidence>